<dbReference type="Proteomes" id="UP000064844">
    <property type="component" value="Chromosome"/>
</dbReference>
<sequence length="54" mass="6439">MFTYSLFLHFYFILLRGPGHARIWHGLHSVLECPGHKIRRGGPRRFRSLFRGSR</sequence>
<reference evidence="2" key="2">
    <citation type="submission" date="2015-04" db="EMBL/GenBank/DDBJ databases">
        <title>A butyrogenic pathway from the amino acid lysine in a human gut commensal.</title>
        <authorList>
            <person name="de Vos W.M."/>
            <person name="Bui N.T.P."/>
            <person name="Plugge C.M."/>
            <person name="Ritari J."/>
        </authorList>
    </citation>
    <scope>NUCLEOTIDE SEQUENCE [LARGE SCALE GENOMIC DNA]</scope>
    <source>
        <strain evidence="2">AF211</strain>
    </source>
</reference>
<evidence type="ECO:0000313" key="1">
    <source>
        <dbReference type="EMBL" id="ALP93335.1"/>
    </source>
</evidence>
<dbReference type="EMBL" id="CP011307">
    <property type="protein sequence ID" value="ALP93335.1"/>
    <property type="molecule type" value="Genomic_DNA"/>
</dbReference>
<dbReference type="AlphaFoldDB" id="A0A0S2W2F6"/>
<dbReference type="KEGG" id="ibu:IB211_00941c"/>
<name>A0A0S2W2F6_9FIRM</name>
<protein>
    <submittedName>
        <fullName evidence="1">Uncharacterized protein</fullName>
    </submittedName>
</protein>
<organism evidence="1 2">
    <name type="scientific">Intestinimonas butyriciproducens</name>
    <dbReference type="NCBI Taxonomy" id="1297617"/>
    <lineage>
        <taxon>Bacteria</taxon>
        <taxon>Bacillati</taxon>
        <taxon>Bacillota</taxon>
        <taxon>Clostridia</taxon>
        <taxon>Eubacteriales</taxon>
        <taxon>Intestinimonas</taxon>
    </lineage>
</organism>
<reference evidence="1 2" key="1">
    <citation type="journal article" date="2015" name="Nat. Commun.">
        <title>Production of butyrate from lysine and the Amadori product fructoselysine by a human gut commensal.</title>
        <authorList>
            <person name="Bui T.P."/>
            <person name="Ritari J."/>
            <person name="Boeren S."/>
            <person name="de Waard P."/>
            <person name="Plugge C.M."/>
            <person name="de Vos W.M."/>
        </authorList>
    </citation>
    <scope>NUCLEOTIDE SEQUENCE [LARGE SCALE GENOMIC DNA]</scope>
    <source>
        <strain evidence="1 2">AF211</strain>
    </source>
</reference>
<gene>
    <name evidence="1" type="ORF">IB211_00941c</name>
</gene>
<accession>A0A0S2W2F6</accession>
<proteinExistence type="predicted"/>
<keyword evidence="2" id="KW-1185">Reference proteome</keyword>
<evidence type="ECO:0000313" key="2">
    <source>
        <dbReference type="Proteomes" id="UP000064844"/>
    </source>
</evidence>